<protein>
    <recommendedName>
        <fullName evidence="3">ATP-grasp domain-containing protein</fullName>
    </recommendedName>
</protein>
<dbReference type="RefSeq" id="WP_091584696.1">
    <property type="nucleotide sequence ID" value="NZ_FMXM01000022.1"/>
</dbReference>
<evidence type="ECO:0008006" key="3">
    <source>
        <dbReference type="Google" id="ProtNLM"/>
    </source>
</evidence>
<proteinExistence type="predicted"/>
<sequence length="325" mass="37280">MINFVTTRSHGYTVRHLVNQLGNARRWSYERLFRQKELRSGTWVFTDHERLSNFEIALAAKVANRLERGGARVLNHPAHVLSRHDLLKALNAAGINRFSAWRCESRPRPNSFPVFIRNEFDHLSADLELIADQPALDATLSRMRENGIPLAGKLVIEYAGQEVSPGVWQRFATYRVGHRLIAHHNVVDFRWAAKDVQDKQRLLAHPMFETFLENERRFVEGNMHEGVLRQAFDLAGIDYGRADFSLVDGRPQIFEINTNPAHGPHNTIYRETHPQRVETQRLAEDRLYAALRDANLPAGARIALDDPALCPQQAFRRLFTGLKRA</sequence>
<dbReference type="InterPro" id="IPR013815">
    <property type="entry name" value="ATP_grasp_subdomain_1"/>
</dbReference>
<accession>A0A1G5ZLA4</accession>
<dbReference type="Proteomes" id="UP000198588">
    <property type="component" value="Unassembled WGS sequence"/>
</dbReference>
<dbReference type="EMBL" id="FMXM01000022">
    <property type="protein sequence ID" value="SDA95599.1"/>
    <property type="molecule type" value="Genomic_DNA"/>
</dbReference>
<dbReference type="Gene3D" id="3.30.1490.20">
    <property type="entry name" value="ATP-grasp fold, A domain"/>
    <property type="match status" value="1"/>
</dbReference>
<dbReference type="AlphaFoldDB" id="A0A1G5ZLA4"/>
<dbReference type="GO" id="GO:0005524">
    <property type="term" value="F:ATP binding"/>
    <property type="evidence" value="ECO:0007669"/>
    <property type="project" value="InterPro"/>
</dbReference>
<name>A0A1G5ZLA4_9HYPH</name>
<gene>
    <name evidence="1" type="ORF">SAMN02927914_05454</name>
</gene>
<reference evidence="1 2" key="1">
    <citation type="submission" date="2016-10" db="EMBL/GenBank/DDBJ databases">
        <authorList>
            <person name="de Groot N.N."/>
        </authorList>
    </citation>
    <scope>NUCLEOTIDE SEQUENCE [LARGE SCALE GENOMIC DNA]</scope>
    <source>
        <strain evidence="1 2">CGMCC 1.12097</strain>
    </source>
</reference>
<organism evidence="1 2">
    <name type="scientific">Mesorhizobium qingshengii</name>
    <dbReference type="NCBI Taxonomy" id="1165689"/>
    <lineage>
        <taxon>Bacteria</taxon>
        <taxon>Pseudomonadati</taxon>
        <taxon>Pseudomonadota</taxon>
        <taxon>Alphaproteobacteria</taxon>
        <taxon>Hyphomicrobiales</taxon>
        <taxon>Phyllobacteriaceae</taxon>
        <taxon>Mesorhizobium</taxon>
    </lineage>
</organism>
<dbReference type="STRING" id="1165689.SAMN02927914_05454"/>
<evidence type="ECO:0000313" key="2">
    <source>
        <dbReference type="Proteomes" id="UP000198588"/>
    </source>
</evidence>
<dbReference type="Gene3D" id="3.30.470.20">
    <property type="entry name" value="ATP-grasp fold, B domain"/>
    <property type="match status" value="1"/>
</dbReference>
<evidence type="ECO:0000313" key="1">
    <source>
        <dbReference type="EMBL" id="SDA95599.1"/>
    </source>
</evidence>
<dbReference type="OrthoDB" id="7616637at2"/>